<organism evidence="7 8">
    <name type="scientific">Ilex paraguariensis</name>
    <name type="common">yerba mate</name>
    <dbReference type="NCBI Taxonomy" id="185542"/>
    <lineage>
        <taxon>Eukaryota</taxon>
        <taxon>Viridiplantae</taxon>
        <taxon>Streptophyta</taxon>
        <taxon>Embryophyta</taxon>
        <taxon>Tracheophyta</taxon>
        <taxon>Spermatophyta</taxon>
        <taxon>Magnoliopsida</taxon>
        <taxon>eudicotyledons</taxon>
        <taxon>Gunneridae</taxon>
        <taxon>Pentapetalae</taxon>
        <taxon>asterids</taxon>
        <taxon>campanulids</taxon>
        <taxon>Aquifoliales</taxon>
        <taxon>Aquifoliaceae</taxon>
        <taxon>Ilex</taxon>
    </lineage>
</organism>
<feature type="transmembrane region" description="Helical" evidence="3">
    <location>
        <begin position="390"/>
        <end position="411"/>
    </location>
</feature>
<dbReference type="PANTHER" id="PTHR32444:SF128">
    <property type="entry name" value="CURCULIN-LIKE (MANNOSE-BINDING) LECTIN FAMILY PROTEIN"/>
    <property type="match status" value="1"/>
</dbReference>
<protein>
    <submittedName>
        <fullName evidence="7">Uncharacterized protein</fullName>
    </submittedName>
</protein>
<dbReference type="CDD" id="cd01098">
    <property type="entry name" value="PAN_AP_plant"/>
    <property type="match status" value="2"/>
</dbReference>
<feature type="chain" id="PRO_5044871296" evidence="4">
    <location>
        <begin position="25"/>
        <end position="1182"/>
    </location>
</feature>
<keyword evidence="3" id="KW-0472">Membrane</keyword>
<dbReference type="PROSITE" id="PS50927">
    <property type="entry name" value="BULB_LECTIN"/>
    <property type="match status" value="3"/>
</dbReference>
<keyword evidence="8" id="KW-1185">Reference proteome</keyword>
<feature type="domain" description="Apple" evidence="6">
    <location>
        <begin position="975"/>
        <end position="1051"/>
    </location>
</feature>
<reference evidence="7 8" key="1">
    <citation type="submission" date="2024-02" db="EMBL/GenBank/DDBJ databases">
        <authorList>
            <person name="Vignale AGUSTIN F."/>
            <person name="Sosa J E."/>
            <person name="Modenutti C."/>
        </authorList>
    </citation>
    <scope>NUCLEOTIDE SEQUENCE [LARGE SCALE GENOMIC DNA]</scope>
</reference>
<evidence type="ECO:0000256" key="4">
    <source>
        <dbReference type="SAM" id="SignalP"/>
    </source>
</evidence>
<dbReference type="InterPro" id="IPR003609">
    <property type="entry name" value="Pan_app"/>
</dbReference>
<dbReference type="InterPro" id="IPR036426">
    <property type="entry name" value="Bulb-type_lectin_dom_sf"/>
</dbReference>
<feature type="domain" description="Bulb-type lectin" evidence="5">
    <location>
        <begin position="33"/>
        <end position="153"/>
    </location>
</feature>
<dbReference type="CDD" id="cd00028">
    <property type="entry name" value="B_lectin"/>
    <property type="match status" value="2"/>
</dbReference>
<dbReference type="SMART" id="SM00108">
    <property type="entry name" value="B_lectin"/>
    <property type="match status" value="3"/>
</dbReference>
<dbReference type="EMBL" id="CAUOFW020002369">
    <property type="protein sequence ID" value="CAK9153265.1"/>
    <property type="molecule type" value="Genomic_DNA"/>
</dbReference>
<evidence type="ECO:0000313" key="7">
    <source>
        <dbReference type="EMBL" id="CAK9153265.1"/>
    </source>
</evidence>
<keyword evidence="1 4" id="KW-0732">Signal</keyword>
<feature type="domain" description="Apple" evidence="6">
    <location>
        <begin position="303"/>
        <end position="379"/>
    </location>
</feature>
<accession>A0ABC8S8W9</accession>
<feature type="transmembrane region" description="Helical" evidence="3">
    <location>
        <begin position="55"/>
        <end position="74"/>
    </location>
</feature>
<dbReference type="SUPFAM" id="SSF56112">
    <property type="entry name" value="Protein kinase-like (PK-like)"/>
    <property type="match status" value="1"/>
</dbReference>
<comment type="caution">
    <text evidence="7">The sequence shown here is derived from an EMBL/GenBank/DDBJ whole genome shotgun (WGS) entry which is preliminary data.</text>
</comment>
<dbReference type="PROSITE" id="PS50948">
    <property type="entry name" value="PAN"/>
    <property type="match status" value="2"/>
</dbReference>
<gene>
    <name evidence="7" type="ORF">ILEXP_LOCUS21510</name>
</gene>
<keyword evidence="3" id="KW-1133">Transmembrane helix</keyword>
<feature type="transmembrane region" description="Helical" evidence="3">
    <location>
        <begin position="1063"/>
        <end position="1085"/>
    </location>
</feature>
<dbReference type="Gene3D" id="3.30.200.20">
    <property type="entry name" value="Phosphorylase Kinase, domain 1"/>
    <property type="match status" value="2"/>
</dbReference>
<dbReference type="SMART" id="SM00473">
    <property type="entry name" value="PAN_AP"/>
    <property type="match status" value="2"/>
</dbReference>
<evidence type="ECO:0000259" key="6">
    <source>
        <dbReference type="PROSITE" id="PS50948"/>
    </source>
</evidence>
<keyword evidence="2" id="KW-0325">Glycoprotein</keyword>
<evidence type="ECO:0000256" key="2">
    <source>
        <dbReference type="ARBA" id="ARBA00023180"/>
    </source>
</evidence>
<keyword evidence="3" id="KW-0812">Transmembrane</keyword>
<dbReference type="Proteomes" id="UP001642360">
    <property type="component" value="Unassembled WGS sequence"/>
</dbReference>
<dbReference type="SUPFAM" id="SSF51110">
    <property type="entry name" value="alpha-D-mannose-specific plant lectins"/>
    <property type="match status" value="3"/>
</dbReference>
<dbReference type="InterPro" id="IPR001480">
    <property type="entry name" value="Bulb-type_lectin_dom"/>
</dbReference>
<name>A0ABC8S8W9_9AQUA</name>
<dbReference type="Gene3D" id="2.90.10.10">
    <property type="entry name" value="Bulb-type lectin domain"/>
    <property type="match status" value="2"/>
</dbReference>
<dbReference type="Pfam" id="PF01453">
    <property type="entry name" value="B_lectin"/>
    <property type="match status" value="3"/>
</dbReference>
<feature type="signal peptide" evidence="4">
    <location>
        <begin position="1"/>
        <end position="24"/>
    </location>
</feature>
<proteinExistence type="predicted"/>
<dbReference type="AlphaFoldDB" id="A0ABC8S8W9"/>
<dbReference type="InterPro" id="IPR011009">
    <property type="entry name" value="Kinase-like_dom_sf"/>
</dbReference>
<feature type="domain" description="Bulb-type lectin" evidence="5">
    <location>
        <begin position="700"/>
        <end position="823"/>
    </location>
</feature>
<evidence type="ECO:0000256" key="3">
    <source>
        <dbReference type="SAM" id="Phobius"/>
    </source>
</evidence>
<evidence type="ECO:0000313" key="8">
    <source>
        <dbReference type="Proteomes" id="UP001642360"/>
    </source>
</evidence>
<evidence type="ECO:0000256" key="1">
    <source>
        <dbReference type="ARBA" id="ARBA00022729"/>
    </source>
</evidence>
<dbReference type="Pfam" id="PF08276">
    <property type="entry name" value="PAN_2"/>
    <property type="match status" value="2"/>
</dbReference>
<dbReference type="PANTHER" id="PTHR32444">
    <property type="entry name" value="BULB-TYPE LECTIN DOMAIN-CONTAINING PROTEIN"/>
    <property type="match status" value="1"/>
</dbReference>
<sequence>MATREKGLINPIFMLILAFLCSHALYSSSVASTNTVRIGDEVNATSNLVSENGNFTLGLFTVSSPNSSYFGIWYTNDVQRRKVWVANPNSPITSSSGVLTIDSTGTLKITSGGNTIMLLSAQNGTANATATLEDSGNFVLIDGVQRTLWQSFDHPTNTLLPGMKLGYNLTSGQNWTLTSWLSDYIPASGAFTLTLESDGESAQLVIHQRGELYWTSGPWSNHNFMYTSELISPLNTYQYNLHLFSSGDWKYFTYDAVDASLGILELSSNGQILDGANNLAVSDYDFCYGLGLGGCVNKVLPGCRSQRNWFQEMSANFPGALSSYDFNSSLSLSDCMERCWNDCNCVGFANANNGTGCILWSGNIEFQIDNRGDALKYVLAPGKPSKGKTWIWAVVAIAIFLCLLTLGALWYKRIKKSRIEGEERKRRKENLLALTASDSLNHVNDVENNGRKGHDLNTFSFASIAAATNNFADENKLGEGGFGPVYKAFSPLGTLSNYSYLGIWYTNDGHQDRVWVANRTTPITGNSGVVRMDCTWRLIITSGGTTIANVSDKGMANATARLEDTGNFVLTDETGKLTLAFTLSWEPHLDSGSGQLVIHRRGKPYWTSGLLNGQKFVNMTTACDPYLQDYYNLSHGILSALKRTSYQSPLEDSDCQIQAPSNVDGAPQPKRGGVSVDIVVGFSWLDGSRQGLYSSSVAATSTIRVGDQLNSTTNLVSENGNFTLGFFTVGRPNSQNSSYFGVWYTNDDRQRKVWVANPNSPITSSFGVLAIDSNGTLEITSEGSSIMILHDQNGTVNATATLEDSGNFVLMDAADRRTLWQSFDHPTNTLLAGMKLGYNLTSGQNWTLTSWLNNYVPAAGAFNLSLESIGDSAQLVMHRRGEPYWTSGPWNNGNFEFTVTLNDTSNPYQYNLHYVSNGDGKYFTFDATDAKISMLELTSKGEILDRANSRFVSPADFCYGYQADNGCVKTQLPGCRSQKDSFRELSANFPVTTSSYENNTISSLSDCMERCWNDCSCVGFANNSSGTSCIMWRGNDKYQIDDSGNAVKKYVLVSSKSSKGNKWIWAVIAIAIFLGLLTLGSVLYLRMRKHRIEGEEEKRRKEYLLALTASDSLNNADAFENNGREGHDLNIFSFASIAAATNNFSHQNKLGEGGFGPVYKTVHFTPSKSAVAREGQMYWAAL</sequence>
<evidence type="ECO:0000259" key="5">
    <source>
        <dbReference type="PROSITE" id="PS50927"/>
    </source>
</evidence>
<feature type="domain" description="Bulb-type lectin" evidence="5">
    <location>
        <begin position="468"/>
        <end position="583"/>
    </location>
</feature>